<sequence>RLNKENIPSRAYIAFKNEEQLASFSQGYDGNESIAVVEFAPYQKIPTEKKKADARSGTIDKDEDYLSFLESLNTKANVPGENGEPASLESLSTYYTILIT</sequence>
<evidence type="ECO:0000256" key="1">
    <source>
        <dbReference type="ARBA" id="ARBA00004123"/>
    </source>
</evidence>
<evidence type="ECO:0000256" key="2">
    <source>
        <dbReference type="ARBA" id="ARBA00005991"/>
    </source>
</evidence>
<comment type="similarity">
    <text evidence="2">Belongs to the RENT3 family.</text>
</comment>
<dbReference type="GO" id="GO:0000184">
    <property type="term" value="P:nuclear-transcribed mRNA catabolic process, nonsense-mediated decay"/>
    <property type="evidence" value="ECO:0007669"/>
    <property type="project" value="UniProtKB-KW"/>
</dbReference>
<dbReference type="Gene3D" id="3.30.70.330">
    <property type="match status" value="1"/>
</dbReference>
<dbReference type="InParanoid" id="A0A0C3GKM9"/>
<accession>A0A0C3GKM9</accession>
<evidence type="ECO:0000313" key="6">
    <source>
        <dbReference type="EMBL" id="KIM92129.1"/>
    </source>
</evidence>
<reference evidence="7" key="2">
    <citation type="submission" date="2015-01" db="EMBL/GenBank/DDBJ databases">
        <title>Evolutionary Origins and Diversification of the Mycorrhizal Mutualists.</title>
        <authorList>
            <consortium name="DOE Joint Genome Institute"/>
            <consortium name="Mycorrhizal Genomics Consortium"/>
            <person name="Kohler A."/>
            <person name="Kuo A."/>
            <person name="Nagy L.G."/>
            <person name="Floudas D."/>
            <person name="Copeland A."/>
            <person name="Barry K.W."/>
            <person name="Cichocki N."/>
            <person name="Veneault-Fourrey C."/>
            <person name="LaButti K."/>
            <person name="Lindquist E.A."/>
            <person name="Lipzen A."/>
            <person name="Lundell T."/>
            <person name="Morin E."/>
            <person name="Murat C."/>
            <person name="Riley R."/>
            <person name="Ohm R."/>
            <person name="Sun H."/>
            <person name="Tunlid A."/>
            <person name="Henrissat B."/>
            <person name="Grigoriev I.V."/>
            <person name="Hibbett D.S."/>
            <person name="Martin F."/>
        </authorList>
    </citation>
    <scope>NUCLEOTIDE SEQUENCE [LARGE SCALE GENOMIC DNA]</scope>
    <source>
        <strain evidence="7">F 1598</strain>
    </source>
</reference>
<keyword evidence="7" id="KW-1185">Reference proteome</keyword>
<reference evidence="6 7" key="1">
    <citation type="submission" date="2014-04" db="EMBL/GenBank/DDBJ databases">
        <authorList>
            <consortium name="DOE Joint Genome Institute"/>
            <person name="Kuo A."/>
            <person name="Tarkka M."/>
            <person name="Buscot F."/>
            <person name="Kohler A."/>
            <person name="Nagy L.G."/>
            <person name="Floudas D."/>
            <person name="Copeland A."/>
            <person name="Barry K.W."/>
            <person name="Cichocki N."/>
            <person name="Veneault-Fourrey C."/>
            <person name="LaButti K."/>
            <person name="Lindquist E.A."/>
            <person name="Lipzen A."/>
            <person name="Lundell T."/>
            <person name="Morin E."/>
            <person name="Murat C."/>
            <person name="Sun H."/>
            <person name="Tunlid A."/>
            <person name="Henrissat B."/>
            <person name="Grigoriev I.V."/>
            <person name="Hibbett D.S."/>
            <person name="Martin F."/>
            <person name="Nordberg H.P."/>
            <person name="Cantor M.N."/>
            <person name="Hua S.X."/>
        </authorList>
    </citation>
    <scope>NUCLEOTIDE SEQUENCE [LARGE SCALE GENOMIC DNA]</scope>
    <source>
        <strain evidence="6 7">F 1598</strain>
    </source>
</reference>
<name>A0A0C3GKM9_PILCF</name>
<proteinExistence type="inferred from homology"/>
<comment type="subcellular location">
    <subcellularLocation>
        <location evidence="1">Nucleus</location>
    </subcellularLocation>
</comment>
<dbReference type="PANTHER" id="PTHR13112">
    <property type="entry name" value="UPF3 REGULATOR OF NONSENSE TRANSCRIPTS-LIKE PROTEIN"/>
    <property type="match status" value="1"/>
</dbReference>
<gene>
    <name evidence="6" type="ORF">PILCRDRAFT_57170</name>
</gene>
<dbReference type="HOGENOM" id="CLU_161760_0_0_1"/>
<evidence type="ECO:0000313" key="7">
    <source>
        <dbReference type="Proteomes" id="UP000054166"/>
    </source>
</evidence>
<dbReference type="STRING" id="765440.A0A0C3GKM9"/>
<feature type="non-terminal residue" evidence="6">
    <location>
        <position position="1"/>
    </location>
</feature>
<dbReference type="PANTHER" id="PTHR13112:SF0">
    <property type="entry name" value="FI21285P1"/>
    <property type="match status" value="1"/>
</dbReference>
<dbReference type="GO" id="GO:0045727">
    <property type="term" value="P:positive regulation of translation"/>
    <property type="evidence" value="ECO:0007669"/>
    <property type="project" value="TreeGrafter"/>
</dbReference>
<evidence type="ECO:0000256" key="4">
    <source>
        <dbReference type="ARBA" id="ARBA00023242"/>
    </source>
</evidence>
<evidence type="ECO:0000259" key="5">
    <source>
        <dbReference type="Pfam" id="PF03467"/>
    </source>
</evidence>
<dbReference type="AlphaFoldDB" id="A0A0C3GKM9"/>
<keyword evidence="3" id="KW-0866">Nonsense-mediated mRNA decay</keyword>
<dbReference type="GO" id="GO:0005737">
    <property type="term" value="C:cytoplasm"/>
    <property type="evidence" value="ECO:0007669"/>
    <property type="project" value="TreeGrafter"/>
</dbReference>
<dbReference type="EMBL" id="KN832970">
    <property type="protein sequence ID" value="KIM92129.1"/>
    <property type="molecule type" value="Genomic_DNA"/>
</dbReference>
<dbReference type="GO" id="GO:0003729">
    <property type="term" value="F:mRNA binding"/>
    <property type="evidence" value="ECO:0007669"/>
    <property type="project" value="TreeGrafter"/>
</dbReference>
<protein>
    <recommendedName>
        <fullName evidence="5">UPF3 domain-containing protein</fullName>
    </recommendedName>
</protein>
<evidence type="ECO:0000256" key="3">
    <source>
        <dbReference type="ARBA" id="ARBA00023161"/>
    </source>
</evidence>
<dbReference type="SUPFAM" id="SSF54928">
    <property type="entry name" value="RNA-binding domain, RBD"/>
    <property type="match status" value="1"/>
</dbReference>
<dbReference type="InterPro" id="IPR039722">
    <property type="entry name" value="Upf3"/>
</dbReference>
<organism evidence="6 7">
    <name type="scientific">Piloderma croceum (strain F 1598)</name>
    <dbReference type="NCBI Taxonomy" id="765440"/>
    <lineage>
        <taxon>Eukaryota</taxon>
        <taxon>Fungi</taxon>
        <taxon>Dikarya</taxon>
        <taxon>Basidiomycota</taxon>
        <taxon>Agaricomycotina</taxon>
        <taxon>Agaricomycetes</taxon>
        <taxon>Agaricomycetidae</taxon>
        <taxon>Atheliales</taxon>
        <taxon>Atheliaceae</taxon>
        <taxon>Piloderma</taxon>
    </lineage>
</organism>
<feature type="domain" description="UPF3" evidence="5">
    <location>
        <begin position="3"/>
        <end position="83"/>
    </location>
</feature>
<dbReference type="Pfam" id="PF03467">
    <property type="entry name" value="Smg4_UPF3"/>
    <property type="match status" value="1"/>
</dbReference>
<dbReference type="InterPro" id="IPR035979">
    <property type="entry name" value="RBD_domain_sf"/>
</dbReference>
<dbReference type="InterPro" id="IPR005120">
    <property type="entry name" value="UPF3_dom"/>
</dbReference>
<keyword evidence="4" id="KW-0539">Nucleus</keyword>
<dbReference type="Proteomes" id="UP000054166">
    <property type="component" value="Unassembled WGS sequence"/>
</dbReference>
<dbReference type="InterPro" id="IPR012677">
    <property type="entry name" value="Nucleotide-bd_a/b_plait_sf"/>
</dbReference>
<dbReference type="OrthoDB" id="18087at2759"/>
<dbReference type="GO" id="GO:0005730">
    <property type="term" value="C:nucleolus"/>
    <property type="evidence" value="ECO:0007669"/>
    <property type="project" value="TreeGrafter"/>
</dbReference>